<dbReference type="RefSeq" id="WP_113885077.1">
    <property type="nucleotide sequence ID" value="NZ_QNSF01000016.1"/>
</dbReference>
<organism evidence="2 3">
    <name type="scientific">Cytobacillus firmus</name>
    <name type="common">Bacillus firmus</name>
    <dbReference type="NCBI Taxonomy" id="1399"/>
    <lineage>
        <taxon>Bacteria</taxon>
        <taxon>Bacillati</taxon>
        <taxon>Bacillota</taxon>
        <taxon>Bacilli</taxon>
        <taxon>Bacillales</taxon>
        <taxon>Bacillaceae</taxon>
        <taxon>Cytobacillus</taxon>
    </lineage>
</organism>
<dbReference type="OrthoDB" id="2617663at2"/>
<comment type="caution">
    <text evidence="2">The sequence shown here is derived from an EMBL/GenBank/DDBJ whole genome shotgun (WGS) entry which is preliminary data.</text>
</comment>
<dbReference type="Proteomes" id="UP000252731">
    <property type="component" value="Unassembled WGS sequence"/>
</dbReference>
<evidence type="ECO:0000256" key="1">
    <source>
        <dbReference type="SAM" id="MobiDB-lite"/>
    </source>
</evidence>
<accession>A0A366JKL7</accession>
<proteinExistence type="predicted"/>
<evidence type="ECO:0000313" key="3">
    <source>
        <dbReference type="Proteomes" id="UP000252731"/>
    </source>
</evidence>
<sequence length="134" mass="15684">MICCIHLYTIQNNTSYTFDRVRGENRHQNDGHERRDRSAKTFRRGRALTFLERMSLKRSALKKQLETPELQSINPILVGELKAIDMVISEFVQLFELYEFEEGETASKTEDKEDLVKDSNEEKKIKRGGENETN</sequence>
<name>A0A366JKL7_CYTFI</name>
<evidence type="ECO:0000313" key="2">
    <source>
        <dbReference type="EMBL" id="RBP88045.1"/>
    </source>
</evidence>
<reference evidence="2 3" key="1">
    <citation type="submission" date="2018-06" db="EMBL/GenBank/DDBJ databases">
        <title>Freshwater and sediment microbial communities from various areas in North America, analyzing microbe dynamics in response to fracking.</title>
        <authorList>
            <person name="Lamendella R."/>
        </authorList>
    </citation>
    <scope>NUCLEOTIDE SEQUENCE [LARGE SCALE GENOMIC DNA]</scope>
    <source>
        <strain evidence="2 3">14_TX</strain>
    </source>
</reference>
<feature type="region of interest" description="Disordered" evidence="1">
    <location>
        <begin position="103"/>
        <end position="134"/>
    </location>
</feature>
<dbReference type="EMBL" id="QNSF01000016">
    <property type="protein sequence ID" value="RBP88045.1"/>
    <property type="molecule type" value="Genomic_DNA"/>
</dbReference>
<keyword evidence="3" id="KW-1185">Reference proteome</keyword>
<gene>
    <name evidence="2" type="ORF">DFO70_11688</name>
</gene>
<dbReference type="AlphaFoldDB" id="A0A366JKL7"/>
<protein>
    <submittedName>
        <fullName evidence="2">Uncharacterized protein</fullName>
    </submittedName>
</protein>
<feature type="compositionally biased region" description="Basic and acidic residues" evidence="1">
    <location>
        <begin position="105"/>
        <end position="134"/>
    </location>
</feature>